<dbReference type="InterPro" id="IPR001131">
    <property type="entry name" value="Peptidase_M24B_aminopep-P_CS"/>
</dbReference>
<dbReference type="SUPFAM" id="SSF53092">
    <property type="entry name" value="Creatinase/prolidase N-terminal domain"/>
    <property type="match status" value="1"/>
</dbReference>
<dbReference type="Gene3D" id="3.90.230.10">
    <property type="entry name" value="Creatinase/methionine aminopeptidase superfamily"/>
    <property type="match status" value="1"/>
</dbReference>
<accession>A0A397I3N6</accession>
<dbReference type="FunFam" id="3.90.230.10:FF:000007">
    <property type="entry name" value="Xaa-Pro aminopeptidase P"/>
    <property type="match status" value="1"/>
</dbReference>
<feature type="domain" description="Peptidase M24 C-terminal" evidence="9">
    <location>
        <begin position="586"/>
        <end position="648"/>
    </location>
</feature>
<dbReference type="Pfam" id="PF16189">
    <property type="entry name" value="Creatinase_N_2"/>
    <property type="match status" value="1"/>
</dbReference>
<protein>
    <recommendedName>
        <fullName evidence="12">Xaa-Pro aminopeptidase P</fullName>
    </recommendedName>
</protein>
<evidence type="ECO:0000259" key="9">
    <source>
        <dbReference type="Pfam" id="PF16188"/>
    </source>
</evidence>
<evidence type="ECO:0000256" key="3">
    <source>
        <dbReference type="ARBA" id="ARBA00022723"/>
    </source>
</evidence>
<comment type="similarity">
    <text evidence="2 6">Belongs to the peptidase M24B family.</text>
</comment>
<dbReference type="InterPro" id="IPR032416">
    <property type="entry name" value="Peptidase_M24_C"/>
</dbReference>
<keyword evidence="4" id="KW-0378">Hydrolase</keyword>
<dbReference type="OrthoDB" id="9995434at2759"/>
<dbReference type="GO" id="GO:0046872">
    <property type="term" value="F:metal ion binding"/>
    <property type="evidence" value="ECO:0007669"/>
    <property type="project" value="UniProtKB-KW"/>
</dbReference>
<dbReference type="InterPro" id="IPR029149">
    <property type="entry name" value="Creatin/AminoP/Spt16_N"/>
</dbReference>
<evidence type="ECO:0000256" key="6">
    <source>
        <dbReference type="RuleBase" id="RU000590"/>
    </source>
</evidence>
<organism evidence="10 11">
    <name type="scientific">Diversispora epigaea</name>
    <dbReference type="NCBI Taxonomy" id="1348612"/>
    <lineage>
        <taxon>Eukaryota</taxon>
        <taxon>Fungi</taxon>
        <taxon>Fungi incertae sedis</taxon>
        <taxon>Mucoromycota</taxon>
        <taxon>Glomeromycotina</taxon>
        <taxon>Glomeromycetes</taxon>
        <taxon>Diversisporales</taxon>
        <taxon>Diversisporaceae</taxon>
        <taxon>Diversispora</taxon>
    </lineage>
</organism>
<keyword evidence="11" id="KW-1185">Reference proteome</keyword>
<dbReference type="GO" id="GO:0005737">
    <property type="term" value="C:cytoplasm"/>
    <property type="evidence" value="ECO:0007669"/>
    <property type="project" value="UniProtKB-ARBA"/>
</dbReference>
<dbReference type="GO" id="GO:0070006">
    <property type="term" value="F:metalloaminopeptidase activity"/>
    <property type="evidence" value="ECO:0007669"/>
    <property type="project" value="InterPro"/>
</dbReference>
<dbReference type="PANTHER" id="PTHR43763:SF6">
    <property type="entry name" value="XAA-PRO AMINOPEPTIDASE 1"/>
    <property type="match status" value="1"/>
</dbReference>
<dbReference type="AlphaFoldDB" id="A0A397I3N6"/>
<dbReference type="Gene3D" id="3.40.350.10">
    <property type="entry name" value="Creatinase/prolidase N-terminal domain"/>
    <property type="match status" value="2"/>
</dbReference>
<name>A0A397I3N6_9GLOM</name>
<dbReference type="CDD" id="cd01085">
    <property type="entry name" value="APP"/>
    <property type="match status" value="1"/>
</dbReference>
<evidence type="ECO:0000313" key="10">
    <source>
        <dbReference type="EMBL" id="RHZ70269.1"/>
    </source>
</evidence>
<dbReference type="InterPro" id="IPR000587">
    <property type="entry name" value="Creatinase_N"/>
</dbReference>
<evidence type="ECO:0000256" key="5">
    <source>
        <dbReference type="ARBA" id="ARBA00023211"/>
    </source>
</evidence>
<evidence type="ECO:0000256" key="1">
    <source>
        <dbReference type="ARBA" id="ARBA00001936"/>
    </source>
</evidence>
<comment type="caution">
    <text evidence="10">The sequence shown here is derived from an EMBL/GenBank/DDBJ whole genome shotgun (WGS) entry which is preliminary data.</text>
</comment>
<feature type="domain" description="Creatinase N-terminal" evidence="8">
    <location>
        <begin position="50"/>
        <end position="185"/>
    </location>
</feature>
<dbReference type="Proteomes" id="UP000266861">
    <property type="component" value="Unassembled WGS sequence"/>
</dbReference>
<evidence type="ECO:0008006" key="12">
    <source>
        <dbReference type="Google" id="ProtNLM"/>
    </source>
</evidence>
<dbReference type="InterPro" id="IPR036005">
    <property type="entry name" value="Creatinase/aminopeptidase-like"/>
</dbReference>
<gene>
    <name evidence="10" type="ORF">Glove_273g22</name>
</gene>
<dbReference type="InterPro" id="IPR000994">
    <property type="entry name" value="Pept_M24"/>
</dbReference>
<dbReference type="InterPro" id="IPR033740">
    <property type="entry name" value="Pept_M24B"/>
</dbReference>
<dbReference type="FunFam" id="3.40.350.10:FF:000003">
    <property type="entry name" value="Xaa-pro aminopeptidase P"/>
    <property type="match status" value="1"/>
</dbReference>
<dbReference type="PANTHER" id="PTHR43763">
    <property type="entry name" value="XAA-PRO AMINOPEPTIDASE 1"/>
    <property type="match status" value="1"/>
</dbReference>
<reference evidence="10 11" key="1">
    <citation type="submission" date="2018-08" db="EMBL/GenBank/DDBJ databases">
        <title>Genome and evolution of the arbuscular mycorrhizal fungus Diversispora epigaea (formerly Glomus versiforme) and its bacterial endosymbionts.</title>
        <authorList>
            <person name="Sun X."/>
            <person name="Fei Z."/>
            <person name="Harrison M."/>
        </authorList>
    </citation>
    <scope>NUCLEOTIDE SEQUENCE [LARGE SCALE GENOMIC DNA]</scope>
    <source>
        <strain evidence="10 11">IT104</strain>
    </source>
</reference>
<keyword evidence="3 6" id="KW-0479">Metal-binding</keyword>
<dbReference type="Pfam" id="PF00557">
    <property type="entry name" value="Peptidase_M24"/>
    <property type="match status" value="1"/>
</dbReference>
<proteinExistence type="inferred from homology"/>
<dbReference type="SUPFAM" id="SSF55920">
    <property type="entry name" value="Creatinase/aminopeptidase"/>
    <property type="match status" value="1"/>
</dbReference>
<dbReference type="InterPro" id="IPR050422">
    <property type="entry name" value="X-Pro_aminopeptidase_P"/>
</dbReference>
<dbReference type="EMBL" id="PQFF01000250">
    <property type="protein sequence ID" value="RHZ70269.1"/>
    <property type="molecule type" value="Genomic_DNA"/>
</dbReference>
<evidence type="ECO:0000256" key="2">
    <source>
        <dbReference type="ARBA" id="ARBA00008766"/>
    </source>
</evidence>
<evidence type="ECO:0000259" key="8">
    <source>
        <dbReference type="Pfam" id="PF01321"/>
    </source>
</evidence>
<dbReference type="Pfam" id="PF01321">
    <property type="entry name" value="Creatinase_N"/>
    <property type="match status" value="1"/>
</dbReference>
<evidence type="ECO:0000256" key="4">
    <source>
        <dbReference type="ARBA" id="ARBA00022801"/>
    </source>
</evidence>
<feature type="domain" description="Peptidase M24" evidence="7">
    <location>
        <begin position="357"/>
        <end position="575"/>
    </location>
</feature>
<dbReference type="STRING" id="1348612.A0A397I3N6"/>
<dbReference type="PROSITE" id="PS00491">
    <property type="entry name" value="PROLINE_PEPTIDASE"/>
    <property type="match status" value="1"/>
</dbReference>
<sequence length="648" mass="72939">MRILKVQTFFPFVNSSLLYLHRRSLKGSATFAKRMSENSTHSQTVSTTERLAKLRALLKNEKYNLAAYIIPSEDAHQSEYTAECDARRAYISGFTGSAGLAVVSTDSAALFTDGRYFLQASKQLDHNWTLMKEGLPDVPTWQEYLVQNIPKGSRIGIDPTLITASNARKLSESLEKADLSLIPTEENLVDLVWDTRPLRPLNKVIILEERYTGKSHNEKIANLREELSKENFYGFVVSALDEVAWLFNLRGSDVLFNPVFFAYALVTKHDIVFYIEDIKLSQEVKDHLGSELNFRPYGIIFDDLREVSQACKNENQKLLMSTRANFALVKAIGEDNVEEARSPLADAKAVKNEVELEGMRQCHLRDAAALINYFAWLEQQLAEGKKLTEIDGSDRLEKFRAEQADFVGLSFDTISASGPNGSIIHYKPEPETCAVIDPNALYLCDSGGQYKDGTTDVTRTVHFCTPTEQEKRAFTRVLQGHIAIDRSIFPKNTTGYVLDVLARASLWRDGLDYRHGTGHGVGSFLNVHEGPHGIGTRITFNEVPLQPGMTVTNEPGYYEDGKFGIRIETVLLVREVNTPNNFGERGYLGFEHITFAPIQTKLIDASLLTATEHKWVNDFNAECLQKVGHLLKPDSPGFHWLKRETEPF</sequence>
<comment type="cofactor">
    <cofactor evidence="1">
        <name>Mn(2+)</name>
        <dbReference type="ChEBI" id="CHEBI:29035"/>
    </cofactor>
</comment>
<evidence type="ECO:0000313" key="11">
    <source>
        <dbReference type="Proteomes" id="UP000266861"/>
    </source>
</evidence>
<dbReference type="Pfam" id="PF16188">
    <property type="entry name" value="Peptidase_M24_C"/>
    <property type="match status" value="1"/>
</dbReference>
<evidence type="ECO:0000259" key="7">
    <source>
        <dbReference type="Pfam" id="PF00557"/>
    </source>
</evidence>
<keyword evidence="5" id="KW-0464">Manganese</keyword>